<sequence>MSIGVESQVPKYLQVVNAVTDAIRRGSLKKGQKILSINELSEEYFVSRVTVERAYNVLREKGTIIPIKGKGYYINDVNIDTPVKVLLLFNKISNYKKQIYQSFIKKLGDKAVVDLKIHHFDVKILRDLVENYLNDYNYFVIMPYFYDNPQEALSIIKTIPPEKLILLDKRIPYSNLKCAAVYQDFENDIIDALDEGLDLLRKYSKFYIVNPTIVPYPPEIVCGFKKLCMQNSFKNQVITEITMDTPVNKGDVFIVIEETDLANLIKICLLKKLEPGKDVGIISYNETPLKEVLLNGITVLSTDHSKMGESAADLIINNSRENIKNPFVLIKRGSL</sequence>
<evidence type="ECO:0000313" key="6">
    <source>
        <dbReference type="Proteomes" id="UP000321513"/>
    </source>
</evidence>
<reference evidence="5 6" key="1">
    <citation type="submission" date="2019-07" db="EMBL/GenBank/DDBJ databases">
        <title>Whole genome shotgun sequence of Segetibacter aerophilus NBRC 106135.</title>
        <authorList>
            <person name="Hosoyama A."/>
            <person name="Uohara A."/>
            <person name="Ohji S."/>
            <person name="Ichikawa N."/>
        </authorList>
    </citation>
    <scope>NUCLEOTIDE SEQUENCE [LARGE SCALE GENOMIC DNA]</scope>
    <source>
        <strain evidence="5 6">NBRC 106135</strain>
    </source>
</reference>
<dbReference type="SUPFAM" id="SSF53822">
    <property type="entry name" value="Periplasmic binding protein-like I"/>
    <property type="match status" value="1"/>
</dbReference>
<dbReference type="InterPro" id="IPR036390">
    <property type="entry name" value="WH_DNA-bd_sf"/>
</dbReference>
<keyword evidence="1" id="KW-0805">Transcription regulation</keyword>
<protein>
    <submittedName>
        <fullName evidence="5">Transcriptional regulator</fullName>
    </submittedName>
</protein>
<dbReference type="GO" id="GO:0003677">
    <property type="term" value="F:DNA binding"/>
    <property type="evidence" value="ECO:0007669"/>
    <property type="project" value="UniProtKB-KW"/>
</dbReference>
<keyword evidence="3" id="KW-0804">Transcription</keyword>
<dbReference type="Proteomes" id="UP000321513">
    <property type="component" value="Unassembled WGS sequence"/>
</dbReference>
<dbReference type="AlphaFoldDB" id="A0A512BIT7"/>
<dbReference type="PANTHER" id="PTHR38445">
    <property type="entry name" value="HTH-TYPE TRANSCRIPTIONAL REPRESSOR YTRA"/>
    <property type="match status" value="1"/>
</dbReference>
<dbReference type="InterPro" id="IPR000524">
    <property type="entry name" value="Tscrpt_reg_HTH_GntR"/>
</dbReference>
<dbReference type="SMART" id="SM00345">
    <property type="entry name" value="HTH_GNTR"/>
    <property type="match status" value="1"/>
</dbReference>
<dbReference type="InterPro" id="IPR036388">
    <property type="entry name" value="WH-like_DNA-bd_sf"/>
</dbReference>
<comment type="caution">
    <text evidence="5">The sequence shown here is derived from an EMBL/GenBank/DDBJ whole genome shotgun (WGS) entry which is preliminary data.</text>
</comment>
<accession>A0A512BIT7</accession>
<dbReference type="GO" id="GO:0003700">
    <property type="term" value="F:DNA-binding transcription factor activity"/>
    <property type="evidence" value="ECO:0007669"/>
    <property type="project" value="InterPro"/>
</dbReference>
<dbReference type="PANTHER" id="PTHR38445:SF10">
    <property type="entry name" value="GNTR-FAMILY TRANSCRIPTIONAL REGULATOR"/>
    <property type="match status" value="1"/>
</dbReference>
<keyword evidence="2" id="KW-0238">DNA-binding</keyword>
<dbReference type="SUPFAM" id="SSF46785">
    <property type="entry name" value="Winged helix' DNA-binding domain"/>
    <property type="match status" value="1"/>
</dbReference>
<evidence type="ECO:0000256" key="3">
    <source>
        <dbReference type="ARBA" id="ARBA00023163"/>
    </source>
</evidence>
<keyword evidence="6" id="KW-1185">Reference proteome</keyword>
<name>A0A512BIT7_9BACT</name>
<dbReference type="InterPro" id="IPR028082">
    <property type="entry name" value="Peripla_BP_I"/>
</dbReference>
<dbReference type="Pfam" id="PF00392">
    <property type="entry name" value="GntR"/>
    <property type="match status" value="1"/>
</dbReference>
<evidence type="ECO:0000256" key="1">
    <source>
        <dbReference type="ARBA" id="ARBA00023015"/>
    </source>
</evidence>
<evidence type="ECO:0000259" key="4">
    <source>
        <dbReference type="PROSITE" id="PS50949"/>
    </source>
</evidence>
<dbReference type="Gene3D" id="3.40.50.2300">
    <property type="match status" value="1"/>
</dbReference>
<dbReference type="PROSITE" id="PS50949">
    <property type="entry name" value="HTH_GNTR"/>
    <property type="match status" value="1"/>
</dbReference>
<organism evidence="5 6">
    <name type="scientific">Segetibacter aerophilus</name>
    <dbReference type="NCBI Taxonomy" id="670293"/>
    <lineage>
        <taxon>Bacteria</taxon>
        <taxon>Pseudomonadati</taxon>
        <taxon>Bacteroidota</taxon>
        <taxon>Chitinophagia</taxon>
        <taxon>Chitinophagales</taxon>
        <taxon>Chitinophagaceae</taxon>
        <taxon>Segetibacter</taxon>
    </lineage>
</organism>
<evidence type="ECO:0000313" key="5">
    <source>
        <dbReference type="EMBL" id="GEO11886.1"/>
    </source>
</evidence>
<dbReference type="CDD" id="cd07377">
    <property type="entry name" value="WHTH_GntR"/>
    <property type="match status" value="1"/>
</dbReference>
<gene>
    <name evidence="5" type="ORF">SAE01_43820</name>
</gene>
<dbReference type="EMBL" id="BJYT01000031">
    <property type="protein sequence ID" value="GEO11886.1"/>
    <property type="molecule type" value="Genomic_DNA"/>
</dbReference>
<dbReference type="Gene3D" id="1.10.10.10">
    <property type="entry name" value="Winged helix-like DNA-binding domain superfamily/Winged helix DNA-binding domain"/>
    <property type="match status" value="1"/>
</dbReference>
<proteinExistence type="predicted"/>
<evidence type="ECO:0000256" key="2">
    <source>
        <dbReference type="ARBA" id="ARBA00023125"/>
    </source>
</evidence>
<feature type="domain" description="HTH gntR-type" evidence="4">
    <location>
        <begin position="9"/>
        <end position="77"/>
    </location>
</feature>